<organism evidence="6 7">
    <name type="scientific">Cellulosilyticum lentocellum (strain ATCC 49066 / DSM 5427 / NCIMB 11756 / RHM5)</name>
    <name type="common">Clostridium lentocellum</name>
    <dbReference type="NCBI Taxonomy" id="642492"/>
    <lineage>
        <taxon>Bacteria</taxon>
        <taxon>Bacillati</taxon>
        <taxon>Bacillota</taxon>
        <taxon>Clostridia</taxon>
        <taxon>Lachnospirales</taxon>
        <taxon>Cellulosilyticaceae</taxon>
        <taxon>Cellulosilyticum</taxon>
    </lineage>
</organism>
<sequence>MKITQVLLTPNAYSRPQKLLRKVTHIVIHWVGNPGNTAMANCNYFESLKEGNTYASAHYIVGLQGEIIQCIPESELAYHAGPANSYSIGIENCHPDQGGKFNSATYVSLVSLCANICRRYGLNPEEALLRHYDITGKMCPKYYVEHPIAWKQLQEDVKKVLDILEEDQALVDAVKALISAGIQLDLKIWGNTKTMKLTYVKQMIERIGKKYDCASYKETIDFLVSKDCIKVREPWDEEKFKAEWCRQVLINVKEKLLK</sequence>
<dbReference type="STRING" id="642492.Clole_0306"/>
<feature type="domain" description="N-acetylmuramoyl-L-alanine amidase" evidence="5">
    <location>
        <begin position="13"/>
        <end position="148"/>
    </location>
</feature>
<evidence type="ECO:0000313" key="6">
    <source>
        <dbReference type="EMBL" id="ADZ82053.1"/>
    </source>
</evidence>
<comment type="catalytic activity">
    <reaction evidence="1">
        <text>Hydrolyzes the link between N-acetylmuramoyl residues and L-amino acid residues in certain cell-wall glycopeptides.</text>
        <dbReference type="EC" id="3.5.1.28"/>
    </reaction>
</comment>
<accession>F2JJL1</accession>
<keyword evidence="4" id="KW-0961">Cell wall biogenesis/degradation</keyword>
<keyword evidence="3" id="KW-0378">Hydrolase</keyword>
<dbReference type="AlphaFoldDB" id="F2JJL1"/>
<dbReference type="InterPro" id="IPR002502">
    <property type="entry name" value="Amidase_domain"/>
</dbReference>
<reference evidence="6 7" key="1">
    <citation type="journal article" date="2011" name="J. Bacteriol.">
        <title>Complete genome sequence of the cellulose-degrading bacterium Cellulosilyticum lentocellum.</title>
        <authorList>
            <consortium name="US DOE Joint Genome Institute"/>
            <person name="Miller D.A."/>
            <person name="Suen G."/>
            <person name="Bruce D."/>
            <person name="Copeland A."/>
            <person name="Cheng J.F."/>
            <person name="Detter C."/>
            <person name="Goodwin L.A."/>
            <person name="Han C.S."/>
            <person name="Hauser L.J."/>
            <person name="Land M.L."/>
            <person name="Lapidus A."/>
            <person name="Lucas S."/>
            <person name="Meincke L."/>
            <person name="Pitluck S."/>
            <person name="Tapia R."/>
            <person name="Teshima H."/>
            <person name="Woyke T."/>
            <person name="Fox B.G."/>
            <person name="Angert E.R."/>
            <person name="Currie C.R."/>
        </authorList>
    </citation>
    <scope>NUCLEOTIDE SEQUENCE [LARGE SCALE GENOMIC DNA]</scope>
    <source>
        <strain evidence="7">ATCC 49066 / DSM 5427 / NCIMB 11756 / RHM5</strain>
    </source>
</reference>
<evidence type="ECO:0000259" key="5">
    <source>
        <dbReference type="SMART" id="SM00644"/>
    </source>
</evidence>
<dbReference type="RefSeq" id="WP_013655354.1">
    <property type="nucleotide sequence ID" value="NC_015275.1"/>
</dbReference>
<dbReference type="EMBL" id="CP002582">
    <property type="protein sequence ID" value="ADZ82053.1"/>
    <property type="molecule type" value="Genomic_DNA"/>
</dbReference>
<dbReference type="Pfam" id="PF01510">
    <property type="entry name" value="Amidase_2"/>
    <property type="match status" value="1"/>
</dbReference>
<dbReference type="GO" id="GO:0008745">
    <property type="term" value="F:N-acetylmuramoyl-L-alanine amidase activity"/>
    <property type="evidence" value="ECO:0007669"/>
    <property type="project" value="UniProtKB-EC"/>
</dbReference>
<evidence type="ECO:0000256" key="4">
    <source>
        <dbReference type="ARBA" id="ARBA00023316"/>
    </source>
</evidence>
<evidence type="ECO:0000256" key="1">
    <source>
        <dbReference type="ARBA" id="ARBA00001561"/>
    </source>
</evidence>
<dbReference type="GO" id="GO:0009253">
    <property type="term" value="P:peptidoglycan catabolic process"/>
    <property type="evidence" value="ECO:0007669"/>
    <property type="project" value="InterPro"/>
</dbReference>
<dbReference type="Gene3D" id="3.40.80.10">
    <property type="entry name" value="Peptidoglycan recognition protein-like"/>
    <property type="match status" value="1"/>
</dbReference>
<dbReference type="GO" id="GO:0009254">
    <property type="term" value="P:peptidoglycan turnover"/>
    <property type="evidence" value="ECO:0007669"/>
    <property type="project" value="TreeGrafter"/>
</dbReference>
<keyword evidence="7" id="KW-1185">Reference proteome</keyword>
<dbReference type="eggNOG" id="COG5632">
    <property type="taxonomic scope" value="Bacteria"/>
</dbReference>
<dbReference type="GO" id="GO:0071555">
    <property type="term" value="P:cell wall organization"/>
    <property type="evidence" value="ECO:0007669"/>
    <property type="project" value="UniProtKB-KW"/>
</dbReference>
<name>F2JJL1_CELLD</name>
<evidence type="ECO:0000256" key="3">
    <source>
        <dbReference type="ARBA" id="ARBA00022801"/>
    </source>
</evidence>
<dbReference type="InterPro" id="IPR051206">
    <property type="entry name" value="NAMLAA_amidase_2"/>
</dbReference>
<dbReference type="PANTHER" id="PTHR30417">
    <property type="entry name" value="N-ACETYLMURAMOYL-L-ALANINE AMIDASE AMID"/>
    <property type="match status" value="1"/>
</dbReference>
<gene>
    <name evidence="6" type="ordered locus">Clole_0306</name>
</gene>
<dbReference type="HOGENOM" id="CLU_047675_4_0_9"/>
<dbReference type="SMART" id="SM00644">
    <property type="entry name" value="Ami_2"/>
    <property type="match status" value="1"/>
</dbReference>
<dbReference type="SUPFAM" id="SSF55846">
    <property type="entry name" value="N-acetylmuramoyl-L-alanine amidase-like"/>
    <property type="match status" value="1"/>
</dbReference>
<dbReference type="Proteomes" id="UP000008467">
    <property type="component" value="Chromosome"/>
</dbReference>
<dbReference type="PANTHER" id="PTHR30417:SF1">
    <property type="entry name" value="N-ACETYLMURAMOYL-L-ALANINE AMIDASE AMID"/>
    <property type="match status" value="1"/>
</dbReference>
<evidence type="ECO:0000256" key="2">
    <source>
        <dbReference type="ARBA" id="ARBA00011901"/>
    </source>
</evidence>
<evidence type="ECO:0000313" key="7">
    <source>
        <dbReference type="Proteomes" id="UP000008467"/>
    </source>
</evidence>
<protein>
    <recommendedName>
        <fullName evidence="2">N-acetylmuramoyl-L-alanine amidase</fullName>
        <ecNumber evidence="2">3.5.1.28</ecNumber>
    </recommendedName>
</protein>
<proteinExistence type="predicted"/>
<dbReference type="KEGG" id="cle:Clole_0306"/>
<dbReference type="InterPro" id="IPR036505">
    <property type="entry name" value="Amidase/PGRP_sf"/>
</dbReference>
<dbReference type="CDD" id="cd06583">
    <property type="entry name" value="PGRP"/>
    <property type="match status" value="1"/>
</dbReference>
<dbReference type="EC" id="3.5.1.28" evidence="2"/>